<evidence type="ECO:0000259" key="5">
    <source>
        <dbReference type="Pfam" id="PF04073"/>
    </source>
</evidence>
<evidence type="ECO:0000256" key="2">
    <source>
        <dbReference type="ARBA" id="ARBA00022917"/>
    </source>
</evidence>
<evidence type="ECO:0000313" key="6">
    <source>
        <dbReference type="EMBL" id="QBH13651.1"/>
    </source>
</evidence>
<keyword evidence="9" id="KW-1185">Reference proteome</keyword>
<reference evidence="7 8" key="1">
    <citation type="submission" date="2018-06" db="EMBL/GenBank/DDBJ databases">
        <title>Complete Genome Sequence of Desulfobacter hydrogenophilus (DSM3380).</title>
        <authorList>
            <person name="Marietou A."/>
            <person name="Schreiber L."/>
            <person name="Marshall I."/>
            <person name="Jorgensen B."/>
        </authorList>
    </citation>
    <scope>NUCLEOTIDE SEQUENCE [LARGE SCALE GENOMIC DNA]</scope>
    <source>
        <strain evidence="7 8">DSM 3380</strain>
    </source>
</reference>
<dbReference type="PIRSF" id="PIRSF006181">
    <property type="entry name" value="EbsC_YbaK"/>
    <property type="match status" value="1"/>
</dbReference>
<organism evidence="7 8">
    <name type="scientific">Desulfobacter hydrogenophilus</name>
    <dbReference type="NCBI Taxonomy" id="2291"/>
    <lineage>
        <taxon>Bacteria</taxon>
        <taxon>Pseudomonadati</taxon>
        <taxon>Thermodesulfobacteriota</taxon>
        <taxon>Desulfobacteria</taxon>
        <taxon>Desulfobacterales</taxon>
        <taxon>Desulfobacteraceae</taxon>
        <taxon>Desulfobacter</taxon>
    </lineage>
</organism>
<dbReference type="NCBIfam" id="TIGR00011">
    <property type="entry name" value="YbaK_EbsC"/>
    <property type="match status" value="1"/>
</dbReference>
<keyword evidence="2 4" id="KW-0648">Protein biosynthesis</keyword>
<dbReference type="PANTHER" id="PTHR30411:SF0">
    <property type="entry name" value="CYS-TRNA(PRO)_CYS-TRNA(CYS) DEACYLASE YBAK"/>
    <property type="match status" value="1"/>
</dbReference>
<dbReference type="GO" id="GO:0006412">
    <property type="term" value="P:translation"/>
    <property type="evidence" value="ECO:0007669"/>
    <property type="project" value="UniProtKB-KW"/>
</dbReference>
<dbReference type="Proteomes" id="UP000248798">
    <property type="component" value="Unassembled WGS sequence"/>
</dbReference>
<accession>A0A328FC22</accession>
<reference evidence="6 9" key="2">
    <citation type="submission" date="2019-02" db="EMBL/GenBank/DDBJ databases">
        <title>Complete genome sequence of Desulfobacter hydrogenophilus AcRS1.</title>
        <authorList>
            <person name="Marietou A."/>
            <person name="Lund M.B."/>
            <person name="Marshall I.P.G."/>
            <person name="Schreiber L."/>
            <person name="Jorgensen B."/>
        </authorList>
    </citation>
    <scope>NUCLEOTIDE SEQUENCE [LARGE SCALE GENOMIC DNA]</scope>
    <source>
        <strain evidence="6 9">AcRS1</strain>
    </source>
</reference>
<protein>
    <recommendedName>
        <fullName evidence="4">Cys-tRNA(Pro)/Cys-tRNA(Cys) deacylase</fullName>
        <ecNumber evidence="4">4.2.-.-</ecNumber>
    </recommendedName>
</protein>
<dbReference type="EMBL" id="CP036313">
    <property type="protein sequence ID" value="QBH13651.1"/>
    <property type="molecule type" value="Genomic_DNA"/>
</dbReference>
<evidence type="ECO:0000256" key="3">
    <source>
        <dbReference type="ARBA" id="ARBA00023239"/>
    </source>
</evidence>
<dbReference type="AlphaFoldDB" id="A0A328FC22"/>
<dbReference type="PANTHER" id="PTHR30411">
    <property type="entry name" value="CYTOPLASMIC PROTEIN"/>
    <property type="match status" value="1"/>
</dbReference>
<dbReference type="CDD" id="cd00002">
    <property type="entry name" value="YbaK_deacylase"/>
    <property type="match status" value="1"/>
</dbReference>
<dbReference type="Pfam" id="PF04073">
    <property type="entry name" value="tRNA_edit"/>
    <property type="match status" value="1"/>
</dbReference>
<evidence type="ECO:0000313" key="7">
    <source>
        <dbReference type="EMBL" id="RAM01839.1"/>
    </source>
</evidence>
<name>A0A328FC22_9BACT</name>
<dbReference type="EC" id="4.2.-.-" evidence="4"/>
<dbReference type="GO" id="GO:0002161">
    <property type="term" value="F:aminoacyl-tRNA deacylase activity"/>
    <property type="evidence" value="ECO:0007669"/>
    <property type="project" value="InterPro"/>
</dbReference>
<dbReference type="RefSeq" id="WP_111956683.1">
    <property type="nucleotide sequence ID" value="NZ_CP036313.1"/>
</dbReference>
<feature type="domain" description="YbaK/aminoacyl-tRNA synthetase-associated" evidence="5">
    <location>
        <begin position="29"/>
        <end position="145"/>
    </location>
</feature>
<evidence type="ECO:0000313" key="9">
    <source>
        <dbReference type="Proteomes" id="UP000293902"/>
    </source>
</evidence>
<dbReference type="EMBL" id="QLNI01000021">
    <property type="protein sequence ID" value="RAM01839.1"/>
    <property type="molecule type" value="Genomic_DNA"/>
</dbReference>
<dbReference type="InterPro" id="IPR004369">
    <property type="entry name" value="Prolyl-tRNA_editing_YbaK/EbsC"/>
</dbReference>
<dbReference type="SUPFAM" id="SSF55826">
    <property type="entry name" value="YbaK/ProRS associated domain"/>
    <property type="match status" value="1"/>
</dbReference>
<dbReference type="Proteomes" id="UP000293902">
    <property type="component" value="Chromosome"/>
</dbReference>
<sequence>MTPAINTAQKAKIDFKIHEYNHDPRAESYGQEAAEKLGVSPDQLFKTLVVSMNSKELSVAILPVSCQLNLKLFARAMGAKKAAMADKKLVEKTTGYILGGVSPIGQKKKLSTVVHDTAKNFKTIFVSAGKRGLDIELAPDDLVKLVNGKFECICE</sequence>
<dbReference type="OrthoDB" id="9809296at2"/>
<evidence type="ECO:0000313" key="8">
    <source>
        <dbReference type="Proteomes" id="UP000248798"/>
    </source>
</evidence>
<dbReference type="GO" id="GO:0016829">
    <property type="term" value="F:lyase activity"/>
    <property type="evidence" value="ECO:0007669"/>
    <property type="project" value="UniProtKB-KW"/>
</dbReference>
<gene>
    <name evidence="7" type="primary">ybaK</name>
    <name evidence="7" type="ORF">DO021_11215</name>
    <name evidence="6" type="ORF">EYB58_12395</name>
</gene>
<comment type="similarity">
    <text evidence="1 4">Belongs to the prolyl-tRNA editing family. YbaK/EbsC subfamily.</text>
</comment>
<keyword evidence="3 4" id="KW-0456">Lyase</keyword>
<dbReference type="Gene3D" id="3.90.960.10">
    <property type="entry name" value="YbaK/aminoacyl-tRNA synthetase-associated domain"/>
    <property type="match status" value="1"/>
</dbReference>
<dbReference type="InterPro" id="IPR036754">
    <property type="entry name" value="YbaK/aa-tRNA-synt-asso_dom_sf"/>
</dbReference>
<proteinExistence type="inferred from homology"/>
<evidence type="ECO:0000256" key="1">
    <source>
        <dbReference type="ARBA" id="ARBA00009798"/>
    </source>
</evidence>
<dbReference type="InterPro" id="IPR007214">
    <property type="entry name" value="YbaK/aa-tRNA-synth-assoc-dom"/>
</dbReference>
<evidence type="ECO:0000256" key="4">
    <source>
        <dbReference type="PIRNR" id="PIRNR006181"/>
    </source>
</evidence>